<reference evidence="3" key="1">
    <citation type="submission" date="2018-05" db="EMBL/GenBank/DDBJ databases">
        <authorList>
            <person name="Li X."/>
        </authorList>
    </citation>
    <scope>NUCLEOTIDE SEQUENCE [LARGE SCALE GENOMIC DNA]</scope>
    <source>
        <strain evidence="3">LX32</strain>
    </source>
</reference>
<gene>
    <name evidence="2" type="ORF">DJ017_02555</name>
</gene>
<dbReference type="EMBL" id="QFYQ01000001">
    <property type="protein sequence ID" value="RAK53482.1"/>
    <property type="molecule type" value="Genomic_DNA"/>
</dbReference>
<feature type="chain" id="PRO_5016435460" description="DUF2939 domain-containing protein" evidence="1">
    <location>
        <begin position="34"/>
        <end position="176"/>
    </location>
</feature>
<keyword evidence="1" id="KW-0732">Signal</keyword>
<dbReference type="PROSITE" id="PS51257">
    <property type="entry name" value="PROKAR_LIPOPROTEIN"/>
    <property type="match status" value="1"/>
</dbReference>
<evidence type="ECO:0000313" key="3">
    <source>
        <dbReference type="Proteomes" id="UP000249254"/>
    </source>
</evidence>
<organism evidence="2 3">
    <name type="scientific">Phenylobacterium soli</name>
    <dbReference type="NCBI Taxonomy" id="2170551"/>
    <lineage>
        <taxon>Bacteria</taxon>
        <taxon>Pseudomonadati</taxon>
        <taxon>Pseudomonadota</taxon>
        <taxon>Alphaproteobacteria</taxon>
        <taxon>Caulobacterales</taxon>
        <taxon>Caulobacteraceae</taxon>
        <taxon>Phenylobacterium</taxon>
    </lineage>
</organism>
<evidence type="ECO:0000313" key="2">
    <source>
        <dbReference type="EMBL" id="RAK53482.1"/>
    </source>
</evidence>
<sequence>MISLRKTLAPKIFAPKIFAIAALAGLVASCATAHRLDAANDVHALLVSIRDNDVAAFDAHVDRPALKREIQAKIEEKAAKRYGALAALAPGLAEFAGDTLVQPSVFKLVAQQYGYSEQTKIPGAVAIAGALKPLPDGRVCAVKKKDGPCTLIFTKEDGVWKLTGFEGDMKDLKLKL</sequence>
<dbReference type="Proteomes" id="UP000249254">
    <property type="component" value="Unassembled WGS sequence"/>
</dbReference>
<accession>A0A328AFG6</accession>
<comment type="caution">
    <text evidence="2">The sequence shown here is derived from an EMBL/GenBank/DDBJ whole genome shotgun (WGS) entry which is preliminary data.</text>
</comment>
<keyword evidence="3" id="KW-1185">Reference proteome</keyword>
<dbReference type="OrthoDB" id="7186940at2"/>
<evidence type="ECO:0000256" key="1">
    <source>
        <dbReference type="SAM" id="SignalP"/>
    </source>
</evidence>
<evidence type="ECO:0008006" key="4">
    <source>
        <dbReference type="Google" id="ProtNLM"/>
    </source>
</evidence>
<dbReference type="InterPro" id="IPR021330">
    <property type="entry name" value="DUF2939"/>
</dbReference>
<feature type="signal peptide" evidence="1">
    <location>
        <begin position="1"/>
        <end position="33"/>
    </location>
</feature>
<name>A0A328AFG6_9CAUL</name>
<protein>
    <recommendedName>
        <fullName evidence="4">DUF2939 domain-containing protein</fullName>
    </recommendedName>
</protein>
<dbReference type="Pfam" id="PF11159">
    <property type="entry name" value="DUF2939"/>
    <property type="match status" value="1"/>
</dbReference>
<dbReference type="RefSeq" id="WP_111527234.1">
    <property type="nucleotide sequence ID" value="NZ_JBHRSG010000005.1"/>
</dbReference>
<dbReference type="AlphaFoldDB" id="A0A328AFG6"/>
<proteinExistence type="predicted"/>